<evidence type="ECO:0000256" key="1">
    <source>
        <dbReference type="SAM" id="MobiDB-lite"/>
    </source>
</evidence>
<organism evidence="2 3">
    <name type="scientific">Didymella heteroderae</name>
    <dbReference type="NCBI Taxonomy" id="1769908"/>
    <lineage>
        <taxon>Eukaryota</taxon>
        <taxon>Fungi</taxon>
        <taxon>Dikarya</taxon>
        <taxon>Ascomycota</taxon>
        <taxon>Pezizomycotina</taxon>
        <taxon>Dothideomycetes</taxon>
        <taxon>Pleosporomycetidae</taxon>
        <taxon>Pleosporales</taxon>
        <taxon>Pleosporineae</taxon>
        <taxon>Didymellaceae</taxon>
        <taxon>Didymella</taxon>
    </lineage>
</organism>
<dbReference type="Proteomes" id="UP000758155">
    <property type="component" value="Unassembled WGS sequence"/>
</dbReference>
<feature type="compositionally biased region" description="Polar residues" evidence="1">
    <location>
        <begin position="45"/>
        <end position="54"/>
    </location>
</feature>
<feature type="region of interest" description="Disordered" evidence="1">
    <location>
        <begin position="45"/>
        <end position="66"/>
    </location>
</feature>
<feature type="non-terminal residue" evidence="2">
    <location>
        <position position="66"/>
    </location>
</feature>
<dbReference type="EMBL" id="SWKV01000392">
    <property type="protein sequence ID" value="KAF3027570.1"/>
    <property type="molecule type" value="Genomic_DNA"/>
</dbReference>
<keyword evidence="3" id="KW-1185">Reference proteome</keyword>
<dbReference type="AlphaFoldDB" id="A0A9P4WF93"/>
<evidence type="ECO:0000313" key="2">
    <source>
        <dbReference type="EMBL" id="KAF3027570.1"/>
    </source>
</evidence>
<dbReference type="OrthoDB" id="3805621at2759"/>
<protein>
    <submittedName>
        <fullName evidence="2">Uncharacterized protein</fullName>
    </submittedName>
</protein>
<sequence length="66" mass="7483">MVVEIHHYHHVDYAAGEMHTAARIFELQAAETPHRSLAELPGELYTSQSASQGHNRLPTIFEEPPY</sequence>
<gene>
    <name evidence="2" type="ORF">E8E12_000442</name>
</gene>
<accession>A0A9P4WF93</accession>
<comment type="caution">
    <text evidence="2">The sequence shown here is derived from an EMBL/GenBank/DDBJ whole genome shotgun (WGS) entry which is preliminary data.</text>
</comment>
<evidence type="ECO:0000313" key="3">
    <source>
        <dbReference type="Proteomes" id="UP000758155"/>
    </source>
</evidence>
<proteinExistence type="predicted"/>
<reference evidence="2" key="1">
    <citation type="submission" date="2019-04" db="EMBL/GenBank/DDBJ databases">
        <title>Sequencing of skin fungus with MAO and IRED activity.</title>
        <authorList>
            <person name="Marsaioli A.J."/>
            <person name="Bonatto J.M.C."/>
            <person name="Reis Junior O."/>
        </authorList>
    </citation>
    <scope>NUCLEOTIDE SEQUENCE</scope>
    <source>
        <strain evidence="2">28M1</strain>
    </source>
</reference>
<name>A0A9P4WF93_9PLEO</name>